<dbReference type="CDD" id="cd06462">
    <property type="entry name" value="Peptidase_S24_S26"/>
    <property type="match status" value="1"/>
</dbReference>
<evidence type="ECO:0008006" key="8">
    <source>
        <dbReference type="Google" id="ProtNLM"/>
    </source>
</evidence>
<keyword evidence="2" id="KW-0238">DNA-binding</keyword>
<gene>
    <name evidence="6" type="ORF">GGQ74_002143</name>
</gene>
<dbReference type="PANTHER" id="PTHR40661">
    <property type="match status" value="1"/>
</dbReference>
<dbReference type="EMBL" id="JAATJA010000002">
    <property type="protein sequence ID" value="NJB68470.1"/>
    <property type="molecule type" value="Genomic_DNA"/>
</dbReference>
<evidence type="ECO:0000313" key="7">
    <source>
        <dbReference type="Proteomes" id="UP000580856"/>
    </source>
</evidence>
<keyword evidence="7" id="KW-1185">Reference proteome</keyword>
<dbReference type="Pfam" id="PF07022">
    <property type="entry name" value="Phage_CI_repr"/>
    <property type="match status" value="1"/>
</dbReference>
<feature type="domain" description="Bacteriophage CI repressor N-terminal" evidence="5">
    <location>
        <begin position="15"/>
        <end position="77"/>
    </location>
</feature>
<name>A0A846QN75_9BACT</name>
<proteinExistence type="predicted"/>
<evidence type="ECO:0000313" key="6">
    <source>
        <dbReference type="EMBL" id="NJB68470.1"/>
    </source>
</evidence>
<evidence type="ECO:0000259" key="5">
    <source>
        <dbReference type="Pfam" id="PF07022"/>
    </source>
</evidence>
<evidence type="ECO:0000259" key="4">
    <source>
        <dbReference type="Pfam" id="PF00717"/>
    </source>
</evidence>
<dbReference type="Proteomes" id="UP000580856">
    <property type="component" value="Unassembled WGS sequence"/>
</dbReference>
<dbReference type="GO" id="GO:0045892">
    <property type="term" value="P:negative regulation of DNA-templated transcription"/>
    <property type="evidence" value="ECO:0007669"/>
    <property type="project" value="InterPro"/>
</dbReference>
<dbReference type="InterPro" id="IPR010744">
    <property type="entry name" value="Phage_CI_N"/>
</dbReference>
<keyword evidence="1" id="KW-0805">Transcription regulation</keyword>
<dbReference type="InterPro" id="IPR036286">
    <property type="entry name" value="LexA/Signal_pep-like_sf"/>
</dbReference>
<sequence length="240" mass="26484">MSKTGSKYGQGFGPVVERIKDATATRTQVELATVLGIRQSSISDAKRRDSVPADWFLTLFRKYGLNPDWLAMGRGPKFIKTKEGYQPFDQPALSETLHEEGAPYGDPLASGKVVTYYGMSGELTEKGQWKPIAAGKIIIPASFDREALLVVKMDGAGMEPLIRRGAFIGLDRDQKGVTSGEIYGVLVPYEGLVIRRVYFDAQQGGFILKAENPSHADQRLSIEEYGSKVVGRMVWMMQEA</sequence>
<dbReference type="SUPFAM" id="SSF47413">
    <property type="entry name" value="lambda repressor-like DNA-binding domains"/>
    <property type="match status" value="1"/>
</dbReference>
<dbReference type="Pfam" id="PF00717">
    <property type="entry name" value="Peptidase_S24"/>
    <property type="match status" value="1"/>
</dbReference>
<dbReference type="Gene3D" id="2.10.109.10">
    <property type="entry name" value="Umud Fragment, subunit A"/>
    <property type="match status" value="1"/>
</dbReference>
<protein>
    <recommendedName>
        <fullName evidence="8">Phage repressor protein C, contains Cro/C1-type HTH and peptisase s24 domains</fullName>
    </recommendedName>
</protein>
<accession>A0A846QN75</accession>
<reference evidence="6 7" key="1">
    <citation type="submission" date="2020-03" db="EMBL/GenBank/DDBJ databases">
        <title>Genomic Encyclopedia of Type Strains, Phase IV (KMG-IV): sequencing the most valuable type-strain genomes for metagenomic binning, comparative biology and taxonomic classification.</title>
        <authorList>
            <person name="Goeker M."/>
        </authorList>
    </citation>
    <scope>NUCLEOTIDE SEQUENCE [LARGE SCALE GENOMIC DNA]</scope>
    <source>
        <strain evidence="6 7">DSM 24233</strain>
    </source>
</reference>
<feature type="domain" description="Peptidase S24/S26A/S26B/S26C" evidence="4">
    <location>
        <begin position="138"/>
        <end position="234"/>
    </location>
</feature>
<evidence type="ECO:0000256" key="1">
    <source>
        <dbReference type="ARBA" id="ARBA00023015"/>
    </source>
</evidence>
<evidence type="ECO:0000256" key="2">
    <source>
        <dbReference type="ARBA" id="ARBA00023125"/>
    </source>
</evidence>
<comment type="caution">
    <text evidence="6">The sequence shown here is derived from an EMBL/GenBank/DDBJ whole genome shotgun (WGS) entry which is preliminary data.</text>
</comment>
<dbReference type="GO" id="GO:0003677">
    <property type="term" value="F:DNA binding"/>
    <property type="evidence" value="ECO:0007669"/>
    <property type="project" value="UniProtKB-KW"/>
</dbReference>
<dbReference type="InterPro" id="IPR010982">
    <property type="entry name" value="Lambda_DNA-bd_dom_sf"/>
</dbReference>
<dbReference type="PANTHER" id="PTHR40661:SF3">
    <property type="entry name" value="FELS-1 PROPHAGE TRANSCRIPTIONAL REGULATOR"/>
    <property type="match status" value="1"/>
</dbReference>
<dbReference type="SUPFAM" id="SSF51306">
    <property type="entry name" value="LexA/Signal peptidase"/>
    <property type="match status" value="1"/>
</dbReference>
<keyword evidence="3" id="KW-0804">Transcription</keyword>
<dbReference type="RefSeq" id="WP_167941534.1">
    <property type="nucleotide sequence ID" value="NZ_JAATJA010000002.1"/>
</dbReference>
<organism evidence="6 7">
    <name type="scientific">Desulfobaculum xiamenense</name>
    <dbReference type="NCBI Taxonomy" id="995050"/>
    <lineage>
        <taxon>Bacteria</taxon>
        <taxon>Pseudomonadati</taxon>
        <taxon>Thermodesulfobacteriota</taxon>
        <taxon>Desulfovibrionia</taxon>
        <taxon>Desulfovibrionales</taxon>
        <taxon>Desulfovibrionaceae</taxon>
        <taxon>Desulfobaculum</taxon>
    </lineage>
</organism>
<dbReference type="Gene3D" id="1.10.260.40">
    <property type="entry name" value="lambda repressor-like DNA-binding domains"/>
    <property type="match status" value="1"/>
</dbReference>
<dbReference type="AlphaFoldDB" id="A0A846QN75"/>
<dbReference type="InterPro" id="IPR015927">
    <property type="entry name" value="Peptidase_S24_S26A/B/C"/>
</dbReference>
<evidence type="ECO:0000256" key="3">
    <source>
        <dbReference type="ARBA" id="ARBA00023163"/>
    </source>
</evidence>